<comment type="caution">
    <text evidence="1">The sequence shown here is derived from an EMBL/GenBank/DDBJ whole genome shotgun (WGS) entry which is preliminary data.</text>
</comment>
<organism evidence="1 2">
    <name type="scientific">Subdoligranulum variabile DSM 15176</name>
    <dbReference type="NCBI Taxonomy" id="411471"/>
    <lineage>
        <taxon>Bacteria</taxon>
        <taxon>Bacillati</taxon>
        <taxon>Bacillota</taxon>
        <taxon>Clostridia</taxon>
        <taxon>Eubacteriales</taxon>
        <taxon>Oscillospiraceae</taxon>
        <taxon>Subdoligranulum</taxon>
    </lineage>
</organism>
<dbReference type="Pfam" id="PF20063">
    <property type="entry name" value="DUF6462"/>
    <property type="match status" value="1"/>
</dbReference>
<dbReference type="eggNOG" id="ENOG502ZBA1">
    <property type="taxonomic scope" value="Bacteria"/>
</dbReference>
<dbReference type="InterPro" id="IPR038148">
    <property type="entry name" value="Tn1545/Tn916_Xis"/>
</dbReference>
<dbReference type="RefSeq" id="WP_007047403.1">
    <property type="nucleotide sequence ID" value="NZ_GG704769.1"/>
</dbReference>
<dbReference type="Proteomes" id="UP000003438">
    <property type="component" value="Unassembled WGS sequence"/>
</dbReference>
<proteinExistence type="predicted"/>
<name>D1PNV8_9FIRM</name>
<dbReference type="EMBL" id="ACBY02000023">
    <property type="protein sequence ID" value="EFB76243.1"/>
    <property type="molecule type" value="Genomic_DNA"/>
</dbReference>
<keyword evidence="2" id="KW-1185">Reference proteome</keyword>
<dbReference type="HOGENOM" id="CLU_199553_0_0_9"/>
<dbReference type="Gene3D" id="3.90.105.50">
    <property type="match status" value="1"/>
</dbReference>
<dbReference type="STRING" id="411471.SUBVAR_06029"/>
<dbReference type="InterPro" id="IPR045591">
    <property type="entry name" value="DUF6462"/>
</dbReference>
<evidence type="ECO:0000313" key="1">
    <source>
        <dbReference type="EMBL" id="EFB76243.1"/>
    </source>
</evidence>
<protein>
    <recommendedName>
        <fullName evidence="3">DNA-binding protein</fullName>
    </recommendedName>
</protein>
<accession>D1PNV8</accession>
<evidence type="ECO:0000313" key="2">
    <source>
        <dbReference type="Proteomes" id="UP000003438"/>
    </source>
</evidence>
<evidence type="ECO:0008006" key="3">
    <source>
        <dbReference type="Google" id="ProtNLM"/>
    </source>
</evidence>
<dbReference type="OrthoDB" id="1971294at2"/>
<reference evidence="1" key="1">
    <citation type="submission" date="2009-12" db="EMBL/GenBank/DDBJ databases">
        <authorList>
            <person name="Weinstock G."/>
            <person name="Sodergren E."/>
            <person name="Clifton S."/>
            <person name="Fulton L."/>
            <person name="Fulton B."/>
            <person name="Courtney L."/>
            <person name="Fronick C."/>
            <person name="Harrison M."/>
            <person name="Strong C."/>
            <person name="Farmer C."/>
            <person name="Delahaunty K."/>
            <person name="Markovic C."/>
            <person name="Hall O."/>
            <person name="Minx P."/>
            <person name="Tomlinson C."/>
            <person name="Mitreva M."/>
            <person name="Nelson J."/>
            <person name="Hou S."/>
            <person name="Wollam A."/>
            <person name="Pepin K.H."/>
            <person name="Johnson M."/>
            <person name="Bhonagiri V."/>
            <person name="Nash W.E."/>
            <person name="Warren W."/>
            <person name="Chinwalla A."/>
            <person name="Mardis E.R."/>
            <person name="Wilson R.K."/>
        </authorList>
    </citation>
    <scope>NUCLEOTIDE SEQUENCE [LARGE SCALE GENOMIC DNA]</scope>
    <source>
        <strain evidence="1">DSM 15176</strain>
    </source>
</reference>
<sequence>MSGNVWMFSDQIDDEDLEFMAHEFVTYTMACAYYGLGLKPLTRMAHEAGAIYKIGTKVLIRRSIFESYLREQRKESTCDDCN</sequence>
<gene>
    <name evidence="1" type="ORF">SUBVAR_06029</name>
</gene>
<dbReference type="AlphaFoldDB" id="D1PNV8"/>